<dbReference type="PRINTS" id="PR00081">
    <property type="entry name" value="GDHRDH"/>
</dbReference>
<keyword evidence="4" id="KW-1185">Reference proteome</keyword>
<dbReference type="CDD" id="cd05233">
    <property type="entry name" value="SDR_c"/>
    <property type="match status" value="1"/>
</dbReference>
<dbReference type="Gene3D" id="3.40.50.720">
    <property type="entry name" value="NAD(P)-binding Rossmann-like Domain"/>
    <property type="match status" value="1"/>
</dbReference>
<comment type="similarity">
    <text evidence="1">Belongs to the short-chain dehydrogenases/reductases (SDR) family.</text>
</comment>
<gene>
    <name evidence="3" type="ORF">K7C98_06625</name>
</gene>
<dbReference type="EMBL" id="JAIRAU010000002">
    <property type="protein sequence ID" value="MBZ5708925.1"/>
    <property type="molecule type" value="Genomic_DNA"/>
</dbReference>
<protein>
    <submittedName>
        <fullName evidence="3">SDR family NAD(P)-dependent oxidoreductase</fullName>
    </submittedName>
</protein>
<dbReference type="InterPro" id="IPR036291">
    <property type="entry name" value="NAD(P)-bd_dom_sf"/>
</dbReference>
<name>A0ABS7TL33_9BACT</name>
<organism evidence="3 4">
    <name type="scientific">Nannocystis pusilla</name>
    <dbReference type="NCBI Taxonomy" id="889268"/>
    <lineage>
        <taxon>Bacteria</taxon>
        <taxon>Pseudomonadati</taxon>
        <taxon>Myxococcota</taxon>
        <taxon>Polyangia</taxon>
        <taxon>Nannocystales</taxon>
        <taxon>Nannocystaceae</taxon>
        <taxon>Nannocystis</taxon>
    </lineage>
</organism>
<dbReference type="RefSeq" id="WP_224190704.1">
    <property type="nucleotide sequence ID" value="NZ_JAIRAU010000002.1"/>
</dbReference>
<dbReference type="SUPFAM" id="SSF51735">
    <property type="entry name" value="NAD(P)-binding Rossmann-fold domains"/>
    <property type="match status" value="1"/>
</dbReference>
<dbReference type="Proteomes" id="UP001139031">
    <property type="component" value="Unassembled WGS sequence"/>
</dbReference>
<proteinExistence type="inferred from homology"/>
<reference evidence="3" key="1">
    <citation type="submission" date="2021-08" db="EMBL/GenBank/DDBJ databases">
        <authorList>
            <person name="Stevens D.C."/>
        </authorList>
    </citation>
    <scope>NUCLEOTIDE SEQUENCE</scope>
    <source>
        <strain evidence="3">DSM 53165</strain>
    </source>
</reference>
<comment type="caution">
    <text evidence="3">The sequence shown here is derived from an EMBL/GenBank/DDBJ whole genome shotgun (WGS) entry which is preliminary data.</text>
</comment>
<dbReference type="Pfam" id="PF00106">
    <property type="entry name" value="adh_short"/>
    <property type="match status" value="1"/>
</dbReference>
<dbReference type="PANTHER" id="PTHR44196">
    <property type="entry name" value="DEHYDROGENASE/REDUCTASE SDR FAMILY MEMBER 7B"/>
    <property type="match status" value="1"/>
</dbReference>
<keyword evidence="2" id="KW-0560">Oxidoreductase</keyword>
<accession>A0ABS7TL33</accession>
<dbReference type="InterPro" id="IPR002347">
    <property type="entry name" value="SDR_fam"/>
</dbReference>
<evidence type="ECO:0000313" key="4">
    <source>
        <dbReference type="Proteomes" id="UP001139031"/>
    </source>
</evidence>
<evidence type="ECO:0000256" key="1">
    <source>
        <dbReference type="ARBA" id="ARBA00006484"/>
    </source>
</evidence>
<sequence>MRHVIVFGATSAIAAEVCVRWAARGDRLHLVGRDPDKLAAVAARCGGAEVTTASGEFTDLARAEALAREGIAALDGRVDLVFVAHGDLGDQALSEHDVAEAARIVQTNFVSVLALLIPLADALERQRSGTIAVITSVAGERGRPRNYTYGAAKGALHVYLQGLRSRLWPAGVTVTTLKLGPVDTPMTATHAKNALFAAPQRVARDIDRAIARRRAVAFVPWYWRPILFVVRHTPEPLFQRLGFLSGR</sequence>
<dbReference type="PROSITE" id="PS00061">
    <property type="entry name" value="ADH_SHORT"/>
    <property type="match status" value="1"/>
</dbReference>
<evidence type="ECO:0000256" key="2">
    <source>
        <dbReference type="ARBA" id="ARBA00023002"/>
    </source>
</evidence>
<evidence type="ECO:0000313" key="3">
    <source>
        <dbReference type="EMBL" id="MBZ5708925.1"/>
    </source>
</evidence>
<dbReference type="PANTHER" id="PTHR44196:SF1">
    <property type="entry name" value="DEHYDROGENASE_REDUCTASE SDR FAMILY MEMBER 7B"/>
    <property type="match status" value="1"/>
</dbReference>
<dbReference type="InterPro" id="IPR020904">
    <property type="entry name" value="Sc_DH/Rdtase_CS"/>
</dbReference>